<reference evidence="1 2" key="1">
    <citation type="submission" date="2022-03" db="EMBL/GenBank/DDBJ databases">
        <title>A chromosomal length assembly of Cordylochernes scorpioides.</title>
        <authorList>
            <person name="Zeh D."/>
            <person name="Zeh J."/>
        </authorList>
    </citation>
    <scope>NUCLEOTIDE SEQUENCE [LARGE SCALE GENOMIC DNA]</scope>
    <source>
        <strain evidence="1">IN4F17</strain>
        <tissue evidence="1">Whole Body</tissue>
    </source>
</reference>
<organism evidence="1 2">
    <name type="scientific">Cordylochernes scorpioides</name>
    <dbReference type="NCBI Taxonomy" id="51811"/>
    <lineage>
        <taxon>Eukaryota</taxon>
        <taxon>Metazoa</taxon>
        <taxon>Ecdysozoa</taxon>
        <taxon>Arthropoda</taxon>
        <taxon>Chelicerata</taxon>
        <taxon>Arachnida</taxon>
        <taxon>Pseudoscorpiones</taxon>
        <taxon>Cheliferoidea</taxon>
        <taxon>Chernetidae</taxon>
        <taxon>Cordylochernes</taxon>
    </lineage>
</organism>
<sequence length="81" mass="9905">MECLRCGRKNNKPQEFWPLNHVCKFCRRKGHYVKMCETKQPNLREFPTFKIGAKEKIQIWRLFLSMINHCRCRLTQYQDAQ</sequence>
<name>A0ABY6LWJ9_9ARAC</name>
<accession>A0ABY6LWJ9</accession>
<gene>
    <name evidence="1" type="ORF">LAZ67_X000578</name>
</gene>
<keyword evidence="2" id="KW-1185">Reference proteome</keyword>
<dbReference type="EMBL" id="CP092886">
    <property type="protein sequence ID" value="UYV83910.1"/>
    <property type="molecule type" value="Genomic_DNA"/>
</dbReference>
<evidence type="ECO:0000313" key="2">
    <source>
        <dbReference type="Proteomes" id="UP001235939"/>
    </source>
</evidence>
<protein>
    <submittedName>
        <fullName evidence="1">Uncharacterized protein</fullName>
    </submittedName>
</protein>
<dbReference type="Proteomes" id="UP001235939">
    <property type="component" value="Chromosome X"/>
</dbReference>
<proteinExistence type="predicted"/>
<evidence type="ECO:0000313" key="1">
    <source>
        <dbReference type="EMBL" id="UYV83910.1"/>
    </source>
</evidence>